<protein>
    <submittedName>
        <fullName evidence="10">Nucleic acid binding</fullName>
    </submittedName>
</protein>
<comment type="cofactor">
    <cofactor evidence="1">
        <name>Fe(2+)</name>
        <dbReference type="ChEBI" id="CHEBI:29033"/>
    </cofactor>
</comment>
<evidence type="ECO:0000313" key="11">
    <source>
        <dbReference type="Proteomes" id="UP000017246"/>
    </source>
</evidence>
<dbReference type="InterPro" id="IPR037151">
    <property type="entry name" value="AlkB-like_sf"/>
</dbReference>
<dbReference type="Pfam" id="PF13532">
    <property type="entry name" value="2OG-FeII_Oxy_2"/>
    <property type="match status" value="1"/>
</dbReference>
<evidence type="ECO:0000256" key="4">
    <source>
        <dbReference type="ARBA" id="ARBA00022723"/>
    </source>
</evidence>
<comment type="similarity">
    <text evidence="3">Belongs to the alkB family.</text>
</comment>
<dbReference type="STRING" id="6211.A0A068YF20"/>
<keyword evidence="6" id="KW-0560">Oxidoreductase</keyword>
<evidence type="ECO:0000313" key="10">
    <source>
        <dbReference type="EMBL" id="CDS40817.1"/>
    </source>
</evidence>
<reference evidence="10" key="2">
    <citation type="submission" date="2015-11" db="EMBL/GenBank/DDBJ databases">
        <authorList>
            <person name="Zhang Y."/>
            <person name="Guo Z."/>
        </authorList>
    </citation>
    <scope>NUCLEOTIDE SEQUENCE</scope>
</reference>
<keyword evidence="8" id="KW-0539">Nucleus</keyword>
<dbReference type="OrthoDB" id="412814at2759"/>
<organism evidence="10 11">
    <name type="scientific">Echinococcus multilocularis</name>
    <name type="common">Fox tapeworm</name>
    <dbReference type="NCBI Taxonomy" id="6211"/>
    <lineage>
        <taxon>Eukaryota</taxon>
        <taxon>Metazoa</taxon>
        <taxon>Spiralia</taxon>
        <taxon>Lophotrochozoa</taxon>
        <taxon>Platyhelminthes</taxon>
        <taxon>Cestoda</taxon>
        <taxon>Eucestoda</taxon>
        <taxon>Cyclophyllidea</taxon>
        <taxon>Taeniidae</taxon>
        <taxon>Echinococcus</taxon>
    </lineage>
</organism>
<dbReference type="InterPro" id="IPR027450">
    <property type="entry name" value="AlkB-like"/>
</dbReference>
<sequence>MTDGSGPLTVWSREVVDFIVPSAPKTFFYMPDFLDSDAEGELMKSVYAAGRWKCLSHRRLQIWGGTPHPNGMIAEKIPEWLHGLMDRISDLGVFGPNRANHVLINEYKPGQGIMPHHDGSLYYPVVATVNLGGHSVLDFYKPITTETMNASLFARYVGSALLMPRSLNMVTESLYTYFMHGIEERETDYLPQIKGSSNSLKHVGSEGEIEKRLFNLLQIPNLQDLSHLLQRQKRISITIRYVPKTRNVNILRASR</sequence>
<dbReference type="PANTHER" id="PTHR46030:SF1">
    <property type="entry name" value="ALPHA-KETOGLUTARATE-DEPENDENT DIOXYGENASE ALKB HOMOLOG 6"/>
    <property type="match status" value="1"/>
</dbReference>
<dbReference type="InterPro" id="IPR032862">
    <property type="entry name" value="ALKBH6"/>
</dbReference>
<evidence type="ECO:0000256" key="5">
    <source>
        <dbReference type="ARBA" id="ARBA00022964"/>
    </source>
</evidence>
<reference evidence="10" key="1">
    <citation type="journal article" date="2013" name="Nature">
        <title>The genomes of four tapeworm species reveal adaptations to parasitism.</title>
        <authorList>
            <person name="Tsai I.J."/>
            <person name="Zarowiecki M."/>
            <person name="Holroyd N."/>
            <person name="Garciarrubio A."/>
            <person name="Sanchez-Flores A."/>
            <person name="Brooks K.L."/>
            <person name="Tracey A."/>
            <person name="Bobes R.J."/>
            <person name="Fragoso G."/>
            <person name="Sciutto E."/>
            <person name="Aslett M."/>
            <person name="Beasley H."/>
            <person name="Bennett H.M."/>
            <person name="Cai J."/>
            <person name="Camicia F."/>
            <person name="Clark R."/>
            <person name="Cucher M."/>
            <person name="De Silva N."/>
            <person name="Day T.A."/>
            <person name="Deplazes P."/>
            <person name="Estrada K."/>
            <person name="Fernandez C."/>
            <person name="Holland P.W."/>
            <person name="Hou J."/>
            <person name="Hu S."/>
            <person name="Huckvale T."/>
            <person name="Hung S.S."/>
            <person name="Kamenetzky L."/>
            <person name="Keane J.A."/>
            <person name="Kiss F."/>
            <person name="Koziol U."/>
            <person name="Lambert O."/>
            <person name="Liu K."/>
            <person name="Luo X."/>
            <person name="Luo Y."/>
            <person name="Macchiaroli N."/>
            <person name="Nichol S."/>
            <person name="Paps J."/>
            <person name="Parkinson J."/>
            <person name="Pouchkina-Stantcheva N."/>
            <person name="Riddiford N."/>
            <person name="Rosenzvit M."/>
            <person name="Salinas G."/>
            <person name="Wasmuth J.D."/>
            <person name="Zamanian M."/>
            <person name="Zheng Y."/>
            <person name="Cai X."/>
            <person name="Soberon X."/>
            <person name="Olson P.D."/>
            <person name="Laclette J.P."/>
            <person name="Brehm K."/>
            <person name="Berriman M."/>
            <person name="Garciarrubio A."/>
            <person name="Bobes R.J."/>
            <person name="Fragoso G."/>
            <person name="Sanchez-Flores A."/>
            <person name="Estrada K."/>
            <person name="Cevallos M.A."/>
            <person name="Morett E."/>
            <person name="Gonzalez V."/>
            <person name="Portillo T."/>
            <person name="Ochoa-Leyva A."/>
            <person name="Jose M.V."/>
            <person name="Sciutto E."/>
            <person name="Landa A."/>
            <person name="Jimenez L."/>
            <person name="Valdes V."/>
            <person name="Carrero J.C."/>
            <person name="Larralde C."/>
            <person name="Morales-Montor J."/>
            <person name="Limon-Lason J."/>
            <person name="Soberon X."/>
            <person name="Laclette J.P."/>
        </authorList>
    </citation>
    <scope>NUCLEOTIDE SEQUENCE [LARGE SCALE GENOMIC DNA]</scope>
</reference>
<dbReference type="PROSITE" id="PS51471">
    <property type="entry name" value="FE2OG_OXY"/>
    <property type="match status" value="1"/>
</dbReference>
<gene>
    <name evidence="10" type="ORF">EmuJ_000841800</name>
</gene>
<proteinExistence type="inferred from homology"/>
<keyword evidence="11" id="KW-1185">Reference proteome</keyword>
<dbReference type="SUPFAM" id="SSF51197">
    <property type="entry name" value="Clavaminate synthase-like"/>
    <property type="match status" value="1"/>
</dbReference>
<dbReference type="GO" id="GO:0046872">
    <property type="term" value="F:metal ion binding"/>
    <property type="evidence" value="ECO:0007669"/>
    <property type="project" value="UniProtKB-KW"/>
</dbReference>
<keyword evidence="5" id="KW-0223">Dioxygenase</keyword>
<dbReference type="eggNOG" id="KOG3200">
    <property type="taxonomic scope" value="Eukaryota"/>
</dbReference>
<evidence type="ECO:0000256" key="8">
    <source>
        <dbReference type="ARBA" id="ARBA00023242"/>
    </source>
</evidence>
<keyword evidence="7" id="KW-0408">Iron</keyword>
<dbReference type="EMBL" id="LN902841">
    <property type="protein sequence ID" value="CDS40817.1"/>
    <property type="molecule type" value="Genomic_DNA"/>
</dbReference>
<keyword evidence="4" id="KW-0479">Metal-binding</keyword>
<evidence type="ECO:0000256" key="1">
    <source>
        <dbReference type="ARBA" id="ARBA00001954"/>
    </source>
</evidence>
<dbReference type="Proteomes" id="UP000017246">
    <property type="component" value="Unassembled WGS sequence"/>
</dbReference>
<dbReference type="GO" id="GO:0005634">
    <property type="term" value="C:nucleus"/>
    <property type="evidence" value="ECO:0007669"/>
    <property type="project" value="UniProtKB-SubCell"/>
</dbReference>
<dbReference type="InterPro" id="IPR005123">
    <property type="entry name" value="Oxoglu/Fe-dep_dioxygenase_dom"/>
</dbReference>
<evidence type="ECO:0000256" key="3">
    <source>
        <dbReference type="ARBA" id="ARBA00007879"/>
    </source>
</evidence>
<evidence type="ECO:0000256" key="7">
    <source>
        <dbReference type="ARBA" id="ARBA00023004"/>
    </source>
</evidence>
<accession>A0A068YF20</accession>
<evidence type="ECO:0000259" key="9">
    <source>
        <dbReference type="PROSITE" id="PS51471"/>
    </source>
</evidence>
<evidence type="ECO:0000256" key="2">
    <source>
        <dbReference type="ARBA" id="ARBA00004123"/>
    </source>
</evidence>
<dbReference type="Gene3D" id="2.60.120.590">
    <property type="entry name" value="Alpha-ketoglutarate-dependent dioxygenase AlkB-like"/>
    <property type="match status" value="1"/>
</dbReference>
<dbReference type="OMA" id="GIRPHKD"/>
<dbReference type="PANTHER" id="PTHR46030">
    <property type="entry name" value="ALPHA-KETOGLUTARATE-DEPENDENT DIOXYGENASE ALKB HOMOLOG 6"/>
    <property type="match status" value="1"/>
</dbReference>
<dbReference type="GO" id="GO:0051213">
    <property type="term" value="F:dioxygenase activity"/>
    <property type="evidence" value="ECO:0007669"/>
    <property type="project" value="UniProtKB-KW"/>
</dbReference>
<name>A0A068YF20_ECHMU</name>
<feature type="domain" description="Fe2OG dioxygenase" evidence="9">
    <location>
        <begin position="98"/>
        <end position="243"/>
    </location>
</feature>
<evidence type="ECO:0000256" key="6">
    <source>
        <dbReference type="ARBA" id="ARBA00023002"/>
    </source>
</evidence>
<dbReference type="AlphaFoldDB" id="A0A068YF20"/>
<comment type="subcellular location">
    <subcellularLocation>
        <location evidence="2">Nucleus</location>
    </subcellularLocation>
</comment>